<name>A0ABU1MI48_9SPHN</name>
<dbReference type="InterPro" id="IPR018062">
    <property type="entry name" value="HTH_AraC-typ_CS"/>
</dbReference>
<dbReference type="SMART" id="SM00342">
    <property type="entry name" value="HTH_ARAC"/>
    <property type="match status" value="1"/>
</dbReference>
<comment type="caution">
    <text evidence="5">The sequence shown here is derived from an EMBL/GenBank/DDBJ whole genome shotgun (WGS) entry which is preliminary data.</text>
</comment>
<dbReference type="InterPro" id="IPR018060">
    <property type="entry name" value="HTH_AraC"/>
</dbReference>
<dbReference type="SUPFAM" id="SSF46689">
    <property type="entry name" value="Homeodomain-like"/>
    <property type="match status" value="1"/>
</dbReference>
<gene>
    <name evidence="5" type="ORF">J2792_000688</name>
</gene>
<keyword evidence="6" id="KW-1185">Reference proteome</keyword>
<evidence type="ECO:0000256" key="2">
    <source>
        <dbReference type="ARBA" id="ARBA00023125"/>
    </source>
</evidence>
<keyword evidence="2" id="KW-0238">DNA-binding</keyword>
<dbReference type="InterPro" id="IPR020449">
    <property type="entry name" value="Tscrpt_reg_AraC-type_HTH"/>
</dbReference>
<dbReference type="PROSITE" id="PS00041">
    <property type="entry name" value="HTH_ARAC_FAMILY_1"/>
    <property type="match status" value="1"/>
</dbReference>
<evidence type="ECO:0000313" key="5">
    <source>
        <dbReference type="EMBL" id="MDR6509848.1"/>
    </source>
</evidence>
<keyword evidence="1" id="KW-0805">Transcription regulation</keyword>
<evidence type="ECO:0000256" key="3">
    <source>
        <dbReference type="ARBA" id="ARBA00023163"/>
    </source>
</evidence>
<dbReference type="EMBL" id="JAVDRD010000001">
    <property type="protein sequence ID" value="MDR6509848.1"/>
    <property type="molecule type" value="Genomic_DNA"/>
</dbReference>
<keyword evidence="3" id="KW-0804">Transcription</keyword>
<evidence type="ECO:0000313" key="6">
    <source>
        <dbReference type="Proteomes" id="UP001184150"/>
    </source>
</evidence>
<dbReference type="PANTHER" id="PTHR46796:SF6">
    <property type="entry name" value="ARAC SUBFAMILY"/>
    <property type="match status" value="1"/>
</dbReference>
<accession>A0ABU1MI48</accession>
<dbReference type="Gene3D" id="1.10.10.60">
    <property type="entry name" value="Homeodomain-like"/>
    <property type="match status" value="1"/>
</dbReference>
<dbReference type="Proteomes" id="UP001184150">
    <property type="component" value="Unassembled WGS sequence"/>
</dbReference>
<dbReference type="Pfam" id="PF12833">
    <property type="entry name" value="HTH_18"/>
    <property type="match status" value="1"/>
</dbReference>
<dbReference type="InterPro" id="IPR009057">
    <property type="entry name" value="Homeodomain-like_sf"/>
</dbReference>
<dbReference type="RefSeq" id="WP_062782881.1">
    <property type="nucleotide sequence ID" value="NZ_CP140000.1"/>
</dbReference>
<sequence>MNAVQRYATDAIAPDQRLSYWNDLVDRIYSGTYVKTQGRDFVGEMWSWTVGDLAMIRPRSTASFVGRQGDQATTERLILHLQCRGRSLHRQGQAESLLEAGDFVIGSPHQSYTLDLSAHELLVVEFPRAPLAERVPGLDDMLSRRLCGASPGGRVFHDFLRSLWHQGDQSGQDMAWQQGVSAVFYDLAALAMRGATHPEERVTDHALRDKVVALVDAHLGDPALRTQTLADACHTSVRTVQNVFAMMGTTPSAYILERRLQRAADRITGSPGASITQIAFEMGFNDSAYFARCFRQRFGVAPREWRAGN</sequence>
<dbReference type="PRINTS" id="PR00032">
    <property type="entry name" value="HTHARAC"/>
</dbReference>
<reference evidence="5 6" key="1">
    <citation type="submission" date="2023-07" db="EMBL/GenBank/DDBJ databases">
        <title>Sorghum-associated microbial communities from plants grown in Nebraska, USA.</title>
        <authorList>
            <person name="Schachtman D."/>
        </authorList>
    </citation>
    <scope>NUCLEOTIDE SEQUENCE [LARGE SCALE GENOMIC DNA]</scope>
    <source>
        <strain evidence="5 6">DS1027</strain>
    </source>
</reference>
<protein>
    <submittedName>
        <fullName evidence="5">AraC-like DNA-binding protein</fullName>
    </submittedName>
</protein>
<dbReference type="PANTHER" id="PTHR46796">
    <property type="entry name" value="HTH-TYPE TRANSCRIPTIONAL ACTIVATOR RHAS-RELATED"/>
    <property type="match status" value="1"/>
</dbReference>
<dbReference type="InterPro" id="IPR050204">
    <property type="entry name" value="AraC_XylS_family_regulators"/>
</dbReference>
<dbReference type="PROSITE" id="PS01124">
    <property type="entry name" value="HTH_ARAC_FAMILY_2"/>
    <property type="match status" value="1"/>
</dbReference>
<proteinExistence type="predicted"/>
<evidence type="ECO:0000256" key="1">
    <source>
        <dbReference type="ARBA" id="ARBA00023015"/>
    </source>
</evidence>
<dbReference type="Pfam" id="PF14525">
    <property type="entry name" value="AraC_binding_2"/>
    <property type="match status" value="1"/>
</dbReference>
<dbReference type="InterPro" id="IPR035418">
    <property type="entry name" value="AraC-bd_2"/>
</dbReference>
<organism evidence="5 6">
    <name type="scientific">Novosphingobium capsulatum</name>
    <dbReference type="NCBI Taxonomy" id="13688"/>
    <lineage>
        <taxon>Bacteria</taxon>
        <taxon>Pseudomonadati</taxon>
        <taxon>Pseudomonadota</taxon>
        <taxon>Alphaproteobacteria</taxon>
        <taxon>Sphingomonadales</taxon>
        <taxon>Sphingomonadaceae</taxon>
        <taxon>Novosphingobium</taxon>
    </lineage>
</organism>
<feature type="domain" description="HTH araC/xylS-type" evidence="4">
    <location>
        <begin position="209"/>
        <end position="308"/>
    </location>
</feature>
<evidence type="ECO:0000259" key="4">
    <source>
        <dbReference type="PROSITE" id="PS01124"/>
    </source>
</evidence>